<sequence>MNIETGYGSIRVAEKALQKIVAGAVAETEGIALSGDSAALQDRLRAAGRSGRIVLRMSDAGLEIELRIDVRFGERIQEVCRRLRENVQASVEKLAGLPVRAVNVAVEGLSGPRIDRGGAFSV</sequence>
<accession>A0ABX0FAW1</accession>
<dbReference type="Pfam" id="PF03780">
    <property type="entry name" value="Asp23"/>
    <property type="match status" value="1"/>
</dbReference>
<proteinExistence type="inferred from homology"/>
<dbReference type="PANTHER" id="PTHR34297">
    <property type="entry name" value="HYPOTHETICAL CYTOSOLIC PROTEIN-RELATED"/>
    <property type="match status" value="1"/>
</dbReference>
<keyword evidence="3" id="KW-1185">Reference proteome</keyword>
<protein>
    <submittedName>
        <fullName evidence="2">Asp23/Gls24 family envelope stress response protein</fullName>
    </submittedName>
</protein>
<comment type="caution">
    <text evidence="2">The sequence shown here is derived from an EMBL/GenBank/DDBJ whole genome shotgun (WGS) entry which is preliminary data.</text>
</comment>
<evidence type="ECO:0000313" key="2">
    <source>
        <dbReference type="EMBL" id="NGZ75162.1"/>
    </source>
</evidence>
<dbReference type="RefSeq" id="WP_166273574.1">
    <property type="nucleotide sequence ID" value="NZ_JAAFGS010000002.1"/>
</dbReference>
<reference evidence="2 3" key="1">
    <citation type="submission" date="2020-01" db="EMBL/GenBank/DDBJ databases">
        <title>Polyphasic characterisation and genomic insights into a novel alkali tolerant bacterium VR-M41.</title>
        <authorList>
            <person name="Vemuluri V.R."/>
        </authorList>
    </citation>
    <scope>NUCLEOTIDE SEQUENCE [LARGE SCALE GENOMIC DNA]</scope>
    <source>
        <strain evidence="2 3">VR-M41</strain>
    </source>
</reference>
<comment type="similarity">
    <text evidence="1">Belongs to the asp23 family.</text>
</comment>
<gene>
    <name evidence="2" type="ORF">GYN08_07515</name>
</gene>
<dbReference type="EMBL" id="JAAFGS010000002">
    <property type="protein sequence ID" value="NGZ75162.1"/>
    <property type="molecule type" value="Genomic_DNA"/>
</dbReference>
<dbReference type="InterPro" id="IPR005531">
    <property type="entry name" value="Asp23"/>
</dbReference>
<name>A0ABX0FAW1_9BACL</name>
<evidence type="ECO:0000256" key="1">
    <source>
        <dbReference type="ARBA" id="ARBA00005721"/>
    </source>
</evidence>
<dbReference type="Proteomes" id="UP000800303">
    <property type="component" value="Unassembled WGS sequence"/>
</dbReference>
<evidence type="ECO:0000313" key="3">
    <source>
        <dbReference type="Proteomes" id="UP000800303"/>
    </source>
</evidence>
<organism evidence="2 3">
    <name type="scientific">Saccharibacillus alkalitolerans</name>
    <dbReference type="NCBI Taxonomy" id="2705290"/>
    <lineage>
        <taxon>Bacteria</taxon>
        <taxon>Bacillati</taxon>
        <taxon>Bacillota</taxon>
        <taxon>Bacilli</taxon>
        <taxon>Bacillales</taxon>
        <taxon>Paenibacillaceae</taxon>
        <taxon>Saccharibacillus</taxon>
    </lineage>
</organism>